<accession>A0AAN8WJM4</accession>
<keyword evidence="3" id="KW-1133">Transmembrane helix</keyword>
<dbReference type="Pfam" id="PF00884">
    <property type="entry name" value="Sulfatase"/>
    <property type="match status" value="1"/>
</dbReference>
<feature type="transmembrane region" description="Helical" evidence="3">
    <location>
        <begin position="247"/>
        <end position="272"/>
    </location>
</feature>
<evidence type="ECO:0000256" key="3">
    <source>
        <dbReference type="SAM" id="Phobius"/>
    </source>
</evidence>
<protein>
    <recommendedName>
        <fullName evidence="4">Sulfatase N-terminal domain-containing protein</fullName>
    </recommendedName>
</protein>
<evidence type="ECO:0000313" key="6">
    <source>
        <dbReference type="Proteomes" id="UP001381693"/>
    </source>
</evidence>
<dbReference type="InterPro" id="IPR000917">
    <property type="entry name" value="Sulfatase_N"/>
</dbReference>
<dbReference type="GO" id="GO:0004065">
    <property type="term" value="F:arylsulfatase activity"/>
    <property type="evidence" value="ECO:0007669"/>
    <property type="project" value="TreeGrafter"/>
</dbReference>
<dbReference type="InterPro" id="IPR017850">
    <property type="entry name" value="Alkaline_phosphatase_core_sf"/>
</dbReference>
<dbReference type="Gene3D" id="3.30.1120.10">
    <property type="match status" value="1"/>
</dbReference>
<comment type="cofactor">
    <cofactor evidence="1">
        <name>Ca(2+)</name>
        <dbReference type="ChEBI" id="CHEBI:29108"/>
    </cofactor>
</comment>
<evidence type="ECO:0000313" key="5">
    <source>
        <dbReference type="EMBL" id="KAK7021095.1"/>
    </source>
</evidence>
<dbReference type="AlphaFoldDB" id="A0AAN8WJM4"/>
<keyword evidence="6" id="KW-1185">Reference proteome</keyword>
<evidence type="ECO:0000256" key="2">
    <source>
        <dbReference type="ARBA" id="ARBA00008779"/>
    </source>
</evidence>
<gene>
    <name evidence="5" type="ORF">SK128_026417</name>
</gene>
<dbReference type="Proteomes" id="UP001381693">
    <property type="component" value="Unassembled WGS sequence"/>
</dbReference>
<comment type="similarity">
    <text evidence="2">Belongs to the sulfatase family.</text>
</comment>
<reference evidence="5 6" key="1">
    <citation type="submission" date="2023-11" db="EMBL/GenBank/DDBJ databases">
        <title>Halocaridina rubra genome assembly.</title>
        <authorList>
            <person name="Smith C."/>
        </authorList>
    </citation>
    <scope>NUCLEOTIDE SEQUENCE [LARGE SCALE GENOMIC DNA]</scope>
    <source>
        <strain evidence="5">EP-1</strain>
        <tissue evidence="5">Whole</tissue>
    </source>
</reference>
<dbReference type="Gene3D" id="1.10.287.550">
    <property type="entry name" value="Helix hairpin bin"/>
    <property type="match status" value="1"/>
</dbReference>
<dbReference type="Gene3D" id="3.40.720.10">
    <property type="entry name" value="Alkaline Phosphatase, subunit A"/>
    <property type="match status" value="1"/>
</dbReference>
<feature type="domain" description="Sulfatase N-terminal" evidence="4">
    <location>
        <begin position="97"/>
        <end position="500"/>
    </location>
</feature>
<dbReference type="EMBL" id="JAXCGZ010022914">
    <property type="protein sequence ID" value="KAK7021095.1"/>
    <property type="molecule type" value="Genomic_DNA"/>
</dbReference>
<dbReference type="Pfam" id="PF14707">
    <property type="entry name" value="Sulfatase_C"/>
    <property type="match status" value="1"/>
</dbReference>
<dbReference type="PANTHER" id="PTHR42693:SF49">
    <property type="entry name" value="SULFATASE N-TERMINAL DOMAIN-CONTAINING PROTEIN"/>
    <property type="match status" value="1"/>
</dbReference>
<proteinExistence type="inferred from homology"/>
<feature type="transmembrane region" description="Helical" evidence="3">
    <location>
        <begin position="21"/>
        <end position="42"/>
    </location>
</feature>
<feature type="transmembrane region" description="Helical" evidence="3">
    <location>
        <begin position="284"/>
        <end position="303"/>
    </location>
</feature>
<evidence type="ECO:0000256" key="1">
    <source>
        <dbReference type="ARBA" id="ARBA00001913"/>
    </source>
</evidence>
<keyword evidence="3" id="KW-0812">Transmembrane</keyword>
<dbReference type="SUPFAM" id="SSF53649">
    <property type="entry name" value="Alkaline phosphatase-like"/>
    <property type="match status" value="1"/>
</dbReference>
<dbReference type="PANTHER" id="PTHR42693">
    <property type="entry name" value="ARYLSULFATASE FAMILY MEMBER"/>
    <property type="match status" value="1"/>
</dbReference>
<evidence type="ECO:0000259" key="4">
    <source>
        <dbReference type="Pfam" id="PF00884"/>
    </source>
</evidence>
<comment type="caution">
    <text evidence="5">The sequence shown here is derived from an EMBL/GenBank/DDBJ whole genome shotgun (WGS) entry which is preliminary data.</text>
</comment>
<name>A0AAN8WJM4_HALRR</name>
<organism evidence="5 6">
    <name type="scientific">Halocaridina rubra</name>
    <name type="common">Hawaiian red shrimp</name>
    <dbReference type="NCBI Taxonomy" id="373956"/>
    <lineage>
        <taxon>Eukaryota</taxon>
        <taxon>Metazoa</taxon>
        <taxon>Ecdysozoa</taxon>
        <taxon>Arthropoda</taxon>
        <taxon>Crustacea</taxon>
        <taxon>Multicrustacea</taxon>
        <taxon>Malacostraca</taxon>
        <taxon>Eumalacostraca</taxon>
        <taxon>Eucarida</taxon>
        <taxon>Decapoda</taxon>
        <taxon>Pleocyemata</taxon>
        <taxon>Caridea</taxon>
        <taxon>Atyoidea</taxon>
        <taxon>Atyidae</taxon>
        <taxon>Halocaridina</taxon>
    </lineage>
</organism>
<keyword evidence="3" id="KW-0472">Membrane</keyword>
<dbReference type="InterPro" id="IPR050738">
    <property type="entry name" value="Sulfatase"/>
</dbReference>
<sequence>MRGVWGGGNIWTVIRVNGATYTFTVLFLRLWLTVFSVNLHLISTLFSQQQIEALLHDDIKMMAASNALIHLCLFLQISLNSGTFLEGHPQGQRRRYPHVLVIVADDLGIGDLGCYGNHTMKTPNIDKLAAEGVKLNHHLTASTYCTPSRAALMTSRYATRYGLEGENGTAAVVIHVASQISLPFSETTLAKALAVVNYTTAAVGKWHLGSNCGFFGKGCNGPKKLGFQHFYGILDTLRQEIKEEPSFWIFPLNAPIYQGILGAWLLLMVLLIPAKLTLRWRPLSLIGTGLLFSILLGLPWCILTHYQFHTRRWWETSSWMHKHMNGVLMHNEELIERPLTVDGLTQRLVNYSVNFIVDHAQDDHPFFLYHAFGHVHTPMFTGPGRSGCSKHGRYGDNVEEMDEAVGILMETLKAHGIDGDTLVYFISDHGGHLELIDENGQRVGGYNGLFKGGKGQGGSEGGIRVPGIYRWKDHLPAGISIDTPTSLLDMMPTVLELAGIPPLHELIPNKKHEIDGVSIANLLLQKGKLESRVFIHHCLKSIHALRWVQENHIYKMFLKRHKYPANSTQCGWGYYSYCSCFNVIDVSSQPILFDLTIDPYEDSPISPDTTEYQETTAYLLAYLANWEEKVHYPPSQYRSMWATIHSIWLQPF</sequence>